<proteinExistence type="predicted"/>
<keyword evidence="1" id="KW-0732">Signal</keyword>
<dbReference type="Proteomes" id="UP001236507">
    <property type="component" value="Unassembled WGS sequence"/>
</dbReference>
<gene>
    <name evidence="2" type="ORF">QM524_00955</name>
</gene>
<reference evidence="2 3" key="1">
    <citation type="submission" date="2023-05" db="EMBL/GenBank/DDBJ databases">
        <title>Novel species of genus Flectobacillus isolated from stream in China.</title>
        <authorList>
            <person name="Lu H."/>
        </authorList>
    </citation>
    <scope>NUCLEOTIDE SEQUENCE [LARGE SCALE GENOMIC DNA]</scope>
    <source>
        <strain evidence="2 3">KCTC 42575</strain>
    </source>
</reference>
<evidence type="ECO:0008006" key="4">
    <source>
        <dbReference type="Google" id="ProtNLM"/>
    </source>
</evidence>
<keyword evidence="3" id="KW-1185">Reference proteome</keyword>
<comment type="caution">
    <text evidence="2">The sequence shown here is derived from an EMBL/GenBank/DDBJ whole genome shotgun (WGS) entry which is preliminary data.</text>
</comment>
<name>A0ABT6Y2H8_9BACT</name>
<feature type="signal peptide" evidence="1">
    <location>
        <begin position="1"/>
        <end position="17"/>
    </location>
</feature>
<dbReference type="EMBL" id="JASHIF010000002">
    <property type="protein sequence ID" value="MDI9857763.1"/>
    <property type="molecule type" value="Genomic_DNA"/>
</dbReference>
<organism evidence="2 3">
    <name type="scientific">Flectobacillus roseus</name>
    <dbReference type="NCBI Taxonomy" id="502259"/>
    <lineage>
        <taxon>Bacteria</taxon>
        <taxon>Pseudomonadati</taxon>
        <taxon>Bacteroidota</taxon>
        <taxon>Cytophagia</taxon>
        <taxon>Cytophagales</taxon>
        <taxon>Flectobacillaceae</taxon>
        <taxon>Flectobacillus</taxon>
    </lineage>
</organism>
<evidence type="ECO:0000313" key="3">
    <source>
        <dbReference type="Proteomes" id="UP001236507"/>
    </source>
</evidence>
<dbReference type="RefSeq" id="WP_283343076.1">
    <property type="nucleotide sequence ID" value="NZ_JASHIF010000002.1"/>
</dbReference>
<evidence type="ECO:0000256" key="1">
    <source>
        <dbReference type="SAM" id="SignalP"/>
    </source>
</evidence>
<protein>
    <recommendedName>
        <fullName evidence="4">Outer membrane protein beta-barrel domain-containing protein</fullName>
    </recommendedName>
</protein>
<evidence type="ECO:0000313" key="2">
    <source>
        <dbReference type="EMBL" id="MDI9857763.1"/>
    </source>
</evidence>
<accession>A0ABT6Y2H8</accession>
<feature type="chain" id="PRO_5046430464" description="Outer membrane protein beta-barrel domain-containing protein" evidence="1">
    <location>
        <begin position="18"/>
        <end position="552"/>
    </location>
</feature>
<sequence>MKKLFILLCFWQIPLLAQDLGGLKGQKPVTVSGGLNLGFNTYSNLEGRQRLDPFSWTISASPVISLYGIQMPFFFLINQQSQSFSGPFQQFGMSPSYKWARLHLGYRNLSYSNYTLAGRMFFGAGIDLNPGKFRFSAMYGRFQQASLRDTTRNTFSSLPSSFRRMGYAVKVGVGSSQNFIDLIYTKAWDEENSIKIPTAEGITPAENTTLGIVSQLTFFKKITWSTDVGVSGYTSDVNAKDLTGTISLDSDFLKKLFLLKRSTQVGYAANSSLRFSSRFASLQVQYRLISTDYKSMGAYFFNNDVQEILFSPSFSFWQGRVNLSGSYGIQQDNVSKTKATQTTRNIGSLNLSVQPSTKFGMLMTYSNYGTFQNNPDRIIDTLKIQQVNQSLVVAPRFSWGDRVVSHSINLMSSYQNSSDYNTVSKQLLEFNNLFLSFNYLRNNMKQKFTISPGGIFIKNFLSYGNTQSMGASLNISKNLKSFSNSLNVNYNQNYYKENTNGYTFNARWNGRIRLSSKQQLSLSAALLYNKDLKFEARNFTEVYTQAGYSLNF</sequence>
<dbReference type="SUPFAM" id="SSF56935">
    <property type="entry name" value="Porins"/>
    <property type="match status" value="1"/>
</dbReference>